<feature type="transmembrane region" description="Helical" evidence="1">
    <location>
        <begin position="37"/>
        <end position="56"/>
    </location>
</feature>
<dbReference type="Gramene" id="MELO3C027777.2.1">
    <property type="protein sequence ID" value="MELO3C027777.2.1"/>
    <property type="gene ID" value="MELO3C027777.2"/>
</dbReference>
<organism evidence="2">
    <name type="scientific">Cucumis melo</name>
    <name type="common">Muskmelon</name>
    <dbReference type="NCBI Taxonomy" id="3656"/>
    <lineage>
        <taxon>Eukaryota</taxon>
        <taxon>Viridiplantae</taxon>
        <taxon>Streptophyta</taxon>
        <taxon>Embryophyta</taxon>
        <taxon>Tracheophyta</taxon>
        <taxon>Spermatophyta</taxon>
        <taxon>Magnoliopsida</taxon>
        <taxon>eudicotyledons</taxon>
        <taxon>Gunneridae</taxon>
        <taxon>Pentapetalae</taxon>
        <taxon>rosids</taxon>
        <taxon>fabids</taxon>
        <taxon>Cucurbitales</taxon>
        <taxon>Cucurbitaceae</taxon>
        <taxon>Benincaseae</taxon>
        <taxon>Cucumis</taxon>
    </lineage>
</organism>
<dbReference type="EnsemblPlants" id="MELO3C027777.2.1">
    <property type="protein sequence ID" value="MELO3C027777.2.1"/>
    <property type="gene ID" value="MELO3C027777.2"/>
</dbReference>
<keyword evidence="1" id="KW-1133">Transmembrane helix</keyword>
<reference evidence="2" key="1">
    <citation type="submission" date="2023-03" db="UniProtKB">
        <authorList>
            <consortium name="EnsemblPlants"/>
        </authorList>
    </citation>
    <scope>IDENTIFICATION</scope>
</reference>
<evidence type="ECO:0000256" key="1">
    <source>
        <dbReference type="SAM" id="Phobius"/>
    </source>
</evidence>
<sequence>MQCPRQLDSVGCGYYVQNSIPKMHIGKRRLTRFELNGQLLCLLLVCHGWCWMMCICC</sequence>
<protein>
    <submittedName>
        <fullName evidence="2">Uncharacterized protein</fullName>
    </submittedName>
</protein>
<proteinExistence type="predicted"/>
<keyword evidence="1" id="KW-0812">Transmembrane</keyword>
<keyword evidence="1" id="KW-0472">Membrane</keyword>
<dbReference type="AlphaFoldDB" id="A0A9I9E2N9"/>
<accession>A0A9I9E2N9</accession>
<evidence type="ECO:0000313" key="2">
    <source>
        <dbReference type="EnsemblPlants" id="MELO3C027777.2.1"/>
    </source>
</evidence>
<name>A0A9I9E2N9_CUCME</name>